<evidence type="ECO:0000313" key="15">
    <source>
        <dbReference type="EMBL" id="SHJ83938.1"/>
    </source>
</evidence>
<accession>A0A1M6MKE4</accession>
<keyword evidence="16" id="KW-1185">Reference proteome</keyword>
<organism evidence="15 16">
    <name type="scientific">Anaerobranca californiensis DSM 14826</name>
    <dbReference type="NCBI Taxonomy" id="1120989"/>
    <lineage>
        <taxon>Bacteria</taxon>
        <taxon>Bacillati</taxon>
        <taxon>Bacillota</taxon>
        <taxon>Clostridia</taxon>
        <taxon>Eubacteriales</taxon>
        <taxon>Proteinivoracaceae</taxon>
        <taxon>Anaerobranca</taxon>
    </lineage>
</organism>
<evidence type="ECO:0000256" key="5">
    <source>
        <dbReference type="ARBA" id="ARBA00022722"/>
    </source>
</evidence>
<dbReference type="EMBL" id="FRAI01000007">
    <property type="protein sequence ID" value="SHJ83938.1"/>
    <property type="molecule type" value="Genomic_DNA"/>
</dbReference>
<evidence type="ECO:0000313" key="16">
    <source>
        <dbReference type="Proteomes" id="UP000243547"/>
    </source>
</evidence>
<dbReference type="STRING" id="1120989.SAMN02745227_00818"/>
<dbReference type="GO" id="GO:0051536">
    <property type="term" value="F:iron-sulfur cluster binding"/>
    <property type="evidence" value="ECO:0007669"/>
    <property type="project" value="UniProtKB-KW"/>
</dbReference>
<dbReference type="EC" id="3.1.12.1" evidence="3 13"/>
<proteinExistence type="inferred from homology"/>
<evidence type="ECO:0000256" key="6">
    <source>
        <dbReference type="ARBA" id="ARBA00022723"/>
    </source>
</evidence>
<evidence type="ECO:0000256" key="13">
    <source>
        <dbReference type="RuleBase" id="RU365022"/>
    </source>
</evidence>
<comment type="function">
    <text evidence="13">CRISPR (clustered regularly interspaced short palindromic repeat) is an adaptive immune system that provides protection against mobile genetic elements (viruses, transposable elements and conjugative plasmids). CRISPR clusters contain sequences complementary to antecedent mobile elements and target invading nucleic acids. CRISPR clusters are transcribed and processed into CRISPR RNA (crRNA).</text>
</comment>
<dbReference type="Gene3D" id="3.90.320.10">
    <property type="match status" value="1"/>
</dbReference>
<dbReference type="AlphaFoldDB" id="A0A1M6MKE4"/>
<keyword evidence="5 13" id="KW-0540">Nuclease</keyword>
<evidence type="ECO:0000256" key="1">
    <source>
        <dbReference type="ARBA" id="ARBA00001966"/>
    </source>
</evidence>
<evidence type="ECO:0000259" key="14">
    <source>
        <dbReference type="Pfam" id="PF01930"/>
    </source>
</evidence>
<reference evidence="16" key="1">
    <citation type="submission" date="2016-11" db="EMBL/GenBank/DDBJ databases">
        <authorList>
            <person name="Varghese N."/>
            <person name="Submissions S."/>
        </authorList>
    </citation>
    <scope>NUCLEOTIDE SEQUENCE [LARGE SCALE GENOMIC DNA]</scope>
    <source>
        <strain evidence="16">DSM 14826</strain>
    </source>
</reference>
<keyword evidence="7 13" id="KW-0378">Hydrolase</keyword>
<dbReference type="Proteomes" id="UP000243547">
    <property type="component" value="Unassembled WGS sequence"/>
</dbReference>
<evidence type="ECO:0000256" key="4">
    <source>
        <dbReference type="ARBA" id="ARBA00020049"/>
    </source>
</evidence>
<dbReference type="GO" id="GO:0004527">
    <property type="term" value="F:exonuclease activity"/>
    <property type="evidence" value="ECO:0007669"/>
    <property type="project" value="UniProtKB-KW"/>
</dbReference>
<name>A0A1M6MKE4_9FIRM</name>
<dbReference type="Pfam" id="PF01930">
    <property type="entry name" value="Cas_Cas4"/>
    <property type="match status" value="1"/>
</dbReference>
<evidence type="ECO:0000256" key="2">
    <source>
        <dbReference type="ARBA" id="ARBA00009189"/>
    </source>
</evidence>
<keyword evidence="10 13" id="KW-0411">Iron-sulfur</keyword>
<evidence type="ECO:0000256" key="10">
    <source>
        <dbReference type="ARBA" id="ARBA00023014"/>
    </source>
</evidence>
<keyword evidence="8 13" id="KW-0269">Exonuclease</keyword>
<evidence type="ECO:0000256" key="8">
    <source>
        <dbReference type="ARBA" id="ARBA00022839"/>
    </source>
</evidence>
<keyword evidence="12 13" id="KW-0464">Manganese</keyword>
<comment type="cofactor">
    <cofactor evidence="13">
        <name>Mg(2+)</name>
        <dbReference type="ChEBI" id="CHEBI:18420"/>
    </cofactor>
    <cofactor evidence="13">
        <name>Mn(2+)</name>
        <dbReference type="ChEBI" id="CHEBI:29035"/>
    </cofactor>
    <text evidence="13">Mg(2+) or Mn(2+) required for ssDNA cleavage activity.</text>
</comment>
<dbReference type="PANTHER" id="PTHR36531:SF6">
    <property type="entry name" value="DNA REPLICATION ATP-DEPENDENT HELICASE_NUCLEASE DNA2"/>
    <property type="match status" value="1"/>
</dbReference>
<dbReference type="InterPro" id="IPR022765">
    <property type="entry name" value="Dna2/Cas4_DUF83"/>
</dbReference>
<keyword evidence="6 13" id="KW-0479">Metal-binding</keyword>
<dbReference type="InterPro" id="IPR013343">
    <property type="entry name" value="CRISPR-assoc_prot_Cas4"/>
</dbReference>
<dbReference type="PANTHER" id="PTHR36531">
    <property type="entry name" value="CRISPR-ASSOCIATED EXONUCLEASE CAS4"/>
    <property type="match status" value="1"/>
</dbReference>
<protein>
    <recommendedName>
        <fullName evidence="4 13">CRISPR-associated exonuclease Cas4</fullName>
        <ecNumber evidence="3 13">3.1.12.1</ecNumber>
    </recommendedName>
</protein>
<evidence type="ECO:0000256" key="9">
    <source>
        <dbReference type="ARBA" id="ARBA00023004"/>
    </source>
</evidence>
<dbReference type="NCBIfam" id="TIGR00372">
    <property type="entry name" value="cas4"/>
    <property type="match status" value="1"/>
</dbReference>
<comment type="similarity">
    <text evidence="2 13">Belongs to the CRISPR-associated exonuclease Cas4 family.</text>
</comment>
<dbReference type="InterPro" id="IPR051827">
    <property type="entry name" value="Cas4_exonuclease"/>
</dbReference>
<comment type="cofactor">
    <cofactor evidence="1">
        <name>[4Fe-4S] cluster</name>
        <dbReference type="ChEBI" id="CHEBI:49883"/>
    </cofactor>
</comment>
<dbReference type="GO" id="GO:0051607">
    <property type="term" value="P:defense response to virus"/>
    <property type="evidence" value="ECO:0007669"/>
    <property type="project" value="UniProtKB-KW"/>
</dbReference>
<keyword evidence="11 13" id="KW-0051">Antiviral defense</keyword>
<evidence type="ECO:0000256" key="12">
    <source>
        <dbReference type="ARBA" id="ARBA00023211"/>
    </source>
</evidence>
<feature type="domain" description="DUF83" evidence="14">
    <location>
        <begin position="11"/>
        <end position="199"/>
    </location>
</feature>
<keyword evidence="9 13" id="KW-0408">Iron</keyword>
<evidence type="ECO:0000256" key="7">
    <source>
        <dbReference type="ARBA" id="ARBA00022801"/>
    </source>
</evidence>
<dbReference type="RefSeq" id="WP_341426312.1">
    <property type="nucleotide sequence ID" value="NZ_FRAI01000007.1"/>
</dbReference>
<sequence length="220" mass="25623">MYSEDELLMLSGIQHFSFCQRQWAIIHLENQWKENLQTVEGNIIHDKVNDPYIIESRGKTFIARSVPLISYQLGLYGYADVVEFIKGDNQGVALRGKKGLWTPVPVEYKRGKPKPDERDEVQLCAQAICLEEMLQISIQKGYIFYHSIRRRTEVFFSDSLRSLVKKLSKEMHQLYKRGVTPKGVYSKKCKMCSLLELCQPKILNKKITVKEYIKKGLEEE</sequence>
<gene>
    <name evidence="15" type="ORF">SAMN02745227_00818</name>
</gene>
<comment type="cofactor">
    <cofactor evidence="13">
        <name>iron-sulfur cluster</name>
        <dbReference type="ChEBI" id="CHEBI:30408"/>
    </cofactor>
</comment>
<dbReference type="GO" id="GO:0046872">
    <property type="term" value="F:metal ion binding"/>
    <property type="evidence" value="ECO:0007669"/>
    <property type="project" value="UniProtKB-KW"/>
</dbReference>
<evidence type="ECO:0000256" key="3">
    <source>
        <dbReference type="ARBA" id="ARBA00012768"/>
    </source>
</evidence>
<dbReference type="InterPro" id="IPR011604">
    <property type="entry name" value="PDDEXK-like_dom_sf"/>
</dbReference>
<evidence type="ECO:0000256" key="11">
    <source>
        <dbReference type="ARBA" id="ARBA00023118"/>
    </source>
</evidence>